<organism evidence="1 2">
    <name type="scientific">Actibacterium mucosum KCTC 23349</name>
    <dbReference type="NCBI Taxonomy" id="1454373"/>
    <lineage>
        <taxon>Bacteria</taxon>
        <taxon>Pseudomonadati</taxon>
        <taxon>Pseudomonadota</taxon>
        <taxon>Alphaproteobacteria</taxon>
        <taxon>Rhodobacterales</taxon>
        <taxon>Roseobacteraceae</taxon>
        <taxon>Actibacterium</taxon>
    </lineage>
</organism>
<reference evidence="1 2" key="1">
    <citation type="submission" date="2014-03" db="EMBL/GenBank/DDBJ databases">
        <title>Draft Genome Sequence of Actibacterium mucosum KCTC 23349, a Marine Alphaproteobacterium with Complex Ionic Requirements Isolated from Mediterranean Seawater at Malvarrosa Beach, Valencia, Spain.</title>
        <authorList>
            <person name="Arahal D.R."/>
            <person name="Shao Z."/>
            <person name="Lai Q."/>
            <person name="Pujalte M.J."/>
        </authorList>
    </citation>
    <scope>NUCLEOTIDE SEQUENCE [LARGE SCALE GENOMIC DNA]</scope>
    <source>
        <strain evidence="1 2">KCTC 23349</strain>
    </source>
</reference>
<accession>A0A037ZHD6</accession>
<evidence type="ECO:0008006" key="3">
    <source>
        <dbReference type="Google" id="ProtNLM"/>
    </source>
</evidence>
<dbReference type="OrthoDB" id="799111at2"/>
<dbReference type="InterPro" id="IPR029063">
    <property type="entry name" value="SAM-dependent_MTases_sf"/>
</dbReference>
<dbReference type="STRING" id="1454373.ACMU_14860"/>
<gene>
    <name evidence="1" type="ORF">ACMU_14860</name>
</gene>
<proteinExistence type="predicted"/>
<evidence type="ECO:0000313" key="2">
    <source>
        <dbReference type="Proteomes" id="UP000026249"/>
    </source>
</evidence>
<keyword evidence="2" id="KW-1185">Reference proteome</keyword>
<dbReference type="RefSeq" id="WP_051588328.1">
    <property type="nucleotide sequence ID" value="NZ_JFKE01000005.1"/>
</dbReference>
<name>A0A037ZHD6_9RHOB</name>
<comment type="caution">
    <text evidence="1">The sequence shown here is derived from an EMBL/GenBank/DDBJ whole genome shotgun (WGS) entry which is preliminary data.</text>
</comment>
<protein>
    <recommendedName>
        <fullName evidence="3">Class I SAM-dependent methyltransferase</fullName>
    </recommendedName>
</protein>
<evidence type="ECO:0000313" key="1">
    <source>
        <dbReference type="EMBL" id="KAJ55034.1"/>
    </source>
</evidence>
<sequence length="238" mass="27093">MFLKKKSKIRPGDVPEPEFPVLEGMPYEEYLALCHDRLKPRTYLEIGTESGKSLVPARGHCIAIDPEFKISHDVAANKSSLFLFQGPSDDFFASNYMDRNAFKIDFAFLDGMHLFEFLLRDLINTERHVSGTDATVMMHDCLPFSRQIALRTWDTDINLSWTGDVWKLIPIIARYRPDIEMKVLDCPPTALVQLRGLDPNSTVLSDNYDAIVGEFMNETLDSFGVEEFLNLFELSATS</sequence>
<dbReference type="SUPFAM" id="SSF53335">
    <property type="entry name" value="S-adenosyl-L-methionine-dependent methyltransferases"/>
    <property type="match status" value="1"/>
</dbReference>
<dbReference type="AlphaFoldDB" id="A0A037ZHD6"/>
<dbReference type="EMBL" id="JFKE01000005">
    <property type="protein sequence ID" value="KAJ55034.1"/>
    <property type="molecule type" value="Genomic_DNA"/>
</dbReference>
<dbReference type="Gene3D" id="3.40.50.150">
    <property type="entry name" value="Vaccinia Virus protein VP39"/>
    <property type="match status" value="1"/>
</dbReference>
<dbReference type="Proteomes" id="UP000026249">
    <property type="component" value="Unassembled WGS sequence"/>
</dbReference>